<evidence type="ECO:0000256" key="1">
    <source>
        <dbReference type="SAM" id="MobiDB-lite"/>
    </source>
</evidence>
<dbReference type="RefSeq" id="WP_120487796.1">
    <property type="nucleotide sequence ID" value="NZ_OUNC01000013.1"/>
</dbReference>
<dbReference type="Proteomes" id="UP000270190">
    <property type="component" value="Unassembled WGS sequence"/>
</dbReference>
<name>A0A2X0QJU2_BROTH</name>
<reference evidence="3" key="1">
    <citation type="submission" date="2018-04" db="EMBL/GenBank/DDBJ databases">
        <authorList>
            <person name="Illikoud N."/>
        </authorList>
    </citation>
    <scope>NUCLEOTIDE SEQUENCE [LARGE SCALE GENOMIC DNA]</scope>
</reference>
<feature type="region of interest" description="Disordered" evidence="1">
    <location>
        <begin position="32"/>
        <end position="60"/>
    </location>
</feature>
<evidence type="ECO:0000313" key="2">
    <source>
        <dbReference type="EMBL" id="SPP28453.1"/>
    </source>
</evidence>
<protein>
    <submittedName>
        <fullName evidence="2">Uncharacterized protein</fullName>
    </submittedName>
</protein>
<proteinExistence type="predicted"/>
<evidence type="ECO:0000313" key="3">
    <source>
        <dbReference type="Proteomes" id="UP000270190"/>
    </source>
</evidence>
<dbReference type="EMBL" id="OUNC01000013">
    <property type="protein sequence ID" value="SPP28453.1"/>
    <property type="molecule type" value="Genomic_DNA"/>
</dbReference>
<sequence>MTKHTNNTDKIIKYISESSKRMTNKQRKELREAIGTGHGYTSGGVIERSGGYEQSNIQAD</sequence>
<accession>A0A2X0QJU2</accession>
<gene>
    <name evidence="2" type="ORF">BTBSAS_200040</name>
</gene>
<organism evidence="2 3">
    <name type="scientific">Brochothrix thermosphacta</name>
    <name type="common">Microbacterium thermosphactum</name>
    <dbReference type="NCBI Taxonomy" id="2756"/>
    <lineage>
        <taxon>Bacteria</taxon>
        <taxon>Bacillati</taxon>
        <taxon>Bacillota</taxon>
        <taxon>Bacilli</taxon>
        <taxon>Bacillales</taxon>
        <taxon>Listeriaceae</taxon>
        <taxon>Brochothrix</taxon>
    </lineage>
</organism>
<dbReference type="AlphaFoldDB" id="A0A2X0QJU2"/>